<dbReference type="InterPro" id="IPR001909">
    <property type="entry name" value="KRAB"/>
</dbReference>
<evidence type="ECO:0000313" key="6">
    <source>
        <dbReference type="EMBL" id="KAK9405326.1"/>
    </source>
</evidence>
<dbReference type="SUPFAM" id="SSF109640">
    <property type="entry name" value="KRAB domain (Kruppel-associated box)"/>
    <property type="match status" value="1"/>
</dbReference>
<keyword evidence="2" id="KW-0804">Transcription</keyword>
<evidence type="ECO:0000256" key="1">
    <source>
        <dbReference type="ARBA" id="ARBA00023015"/>
    </source>
</evidence>
<dbReference type="Proteomes" id="UP001474421">
    <property type="component" value="Unassembled WGS sequence"/>
</dbReference>
<dbReference type="SUPFAM" id="SSF47353">
    <property type="entry name" value="Retrovirus capsid dimerization domain-like"/>
    <property type="match status" value="1"/>
</dbReference>
<feature type="domain" description="SCAN box" evidence="4">
    <location>
        <begin position="1"/>
        <end position="40"/>
    </location>
</feature>
<dbReference type="CDD" id="cd07765">
    <property type="entry name" value="KRAB_A-box"/>
    <property type="match status" value="1"/>
</dbReference>
<keyword evidence="7" id="KW-1185">Reference proteome</keyword>
<evidence type="ECO:0000256" key="3">
    <source>
        <dbReference type="ARBA" id="ARBA00023242"/>
    </source>
</evidence>
<dbReference type="InterPro" id="IPR050916">
    <property type="entry name" value="SCAN-C2H2_zinc_finger"/>
</dbReference>
<accession>A0AAW1BTZ1</accession>
<keyword evidence="3" id="KW-0539">Nucleus</keyword>
<dbReference type="PANTHER" id="PTHR45935:SF15">
    <property type="entry name" value="SCAN BOX DOMAIN-CONTAINING PROTEIN"/>
    <property type="match status" value="1"/>
</dbReference>
<protein>
    <submittedName>
        <fullName evidence="6">Zinc finger protein</fullName>
    </submittedName>
</protein>
<keyword evidence="1" id="KW-0805">Transcription regulation</keyword>
<dbReference type="PANTHER" id="PTHR45935">
    <property type="entry name" value="PROTEIN ZBED8-RELATED"/>
    <property type="match status" value="1"/>
</dbReference>
<reference evidence="6 7" key="1">
    <citation type="journal article" date="2024" name="Proc. Natl. Acad. Sci. U.S.A.">
        <title>The genetic regulatory architecture and epigenomic basis for age-related changes in rattlesnake venom.</title>
        <authorList>
            <person name="Hogan M.P."/>
            <person name="Holding M.L."/>
            <person name="Nystrom G.S."/>
            <person name="Colston T.J."/>
            <person name="Bartlett D.A."/>
            <person name="Mason A.J."/>
            <person name="Ellsworth S.A."/>
            <person name="Rautsaw R.M."/>
            <person name="Lawrence K.C."/>
            <person name="Strickland J.L."/>
            <person name="He B."/>
            <person name="Fraser P."/>
            <person name="Margres M.J."/>
            <person name="Gilbert D.M."/>
            <person name="Gibbs H.L."/>
            <person name="Parkinson C.L."/>
            <person name="Rokyta D.R."/>
        </authorList>
    </citation>
    <scope>NUCLEOTIDE SEQUENCE [LARGE SCALE GENOMIC DNA]</scope>
    <source>
        <strain evidence="6">DRR0105</strain>
    </source>
</reference>
<proteinExistence type="predicted"/>
<evidence type="ECO:0000259" key="5">
    <source>
        <dbReference type="PROSITE" id="PS50805"/>
    </source>
</evidence>
<sequence>MLDLVILEQLLAVLPPDMERWIRECGTETSSQAVALAEGFLLSQVEEQKKTEMQESFLDMVPDHSKRMQDPSNCSPKHLSRMFAEEVQHQDTSLEDGIVPLIFLGSSPCTGGAGKVTESAVQGSFVSFEEVAVHFSEEEWSQLDNHQKALHREVMQENSQNMASLGAYGQQNETCEITLQTTWPMREAEKMEIQMETKSGLGNKGWQLPSFSEELSMRPSVLIPFSRIAALRKFSRLAKESGPDVTQQPRERGLFSVKGSRAGGEHLQI</sequence>
<dbReference type="Gene3D" id="1.10.4020.10">
    <property type="entry name" value="DNA breaking-rejoining enzymes"/>
    <property type="match status" value="1"/>
</dbReference>
<name>A0AAW1BTZ1_CROAD</name>
<dbReference type="InterPro" id="IPR036051">
    <property type="entry name" value="KRAB_dom_sf"/>
</dbReference>
<evidence type="ECO:0000313" key="7">
    <source>
        <dbReference type="Proteomes" id="UP001474421"/>
    </source>
</evidence>
<dbReference type="InterPro" id="IPR038269">
    <property type="entry name" value="SCAN_sf"/>
</dbReference>
<evidence type="ECO:0000256" key="2">
    <source>
        <dbReference type="ARBA" id="ARBA00023163"/>
    </source>
</evidence>
<dbReference type="SMART" id="SM00349">
    <property type="entry name" value="KRAB"/>
    <property type="match status" value="1"/>
</dbReference>
<comment type="caution">
    <text evidence="6">The sequence shown here is derived from an EMBL/GenBank/DDBJ whole genome shotgun (WGS) entry which is preliminary data.</text>
</comment>
<dbReference type="GO" id="GO:0006355">
    <property type="term" value="P:regulation of DNA-templated transcription"/>
    <property type="evidence" value="ECO:0007669"/>
    <property type="project" value="InterPro"/>
</dbReference>
<dbReference type="Pfam" id="PF01352">
    <property type="entry name" value="KRAB"/>
    <property type="match status" value="1"/>
</dbReference>
<dbReference type="InterPro" id="IPR003309">
    <property type="entry name" value="SCAN_dom"/>
</dbReference>
<dbReference type="PROSITE" id="PS50805">
    <property type="entry name" value="KRAB"/>
    <property type="match status" value="1"/>
</dbReference>
<dbReference type="PROSITE" id="PS50804">
    <property type="entry name" value="SCAN_BOX"/>
    <property type="match status" value="1"/>
</dbReference>
<evidence type="ECO:0000259" key="4">
    <source>
        <dbReference type="PROSITE" id="PS50804"/>
    </source>
</evidence>
<feature type="domain" description="KRAB" evidence="5">
    <location>
        <begin position="126"/>
        <end position="218"/>
    </location>
</feature>
<dbReference type="AlphaFoldDB" id="A0AAW1BTZ1"/>
<gene>
    <name evidence="6" type="ORF">NXF25_004100</name>
</gene>
<dbReference type="Gene3D" id="6.10.140.140">
    <property type="match status" value="1"/>
</dbReference>
<dbReference type="EMBL" id="JAOTOJ010000002">
    <property type="protein sequence ID" value="KAK9405326.1"/>
    <property type="molecule type" value="Genomic_DNA"/>
</dbReference>
<organism evidence="6 7">
    <name type="scientific">Crotalus adamanteus</name>
    <name type="common">Eastern diamondback rattlesnake</name>
    <dbReference type="NCBI Taxonomy" id="8729"/>
    <lineage>
        <taxon>Eukaryota</taxon>
        <taxon>Metazoa</taxon>
        <taxon>Chordata</taxon>
        <taxon>Craniata</taxon>
        <taxon>Vertebrata</taxon>
        <taxon>Euteleostomi</taxon>
        <taxon>Lepidosauria</taxon>
        <taxon>Squamata</taxon>
        <taxon>Bifurcata</taxon>
        <taxon>Unidentata</taxon>
        <taxon>Episquamata</taxon>
        <taxon>Toxicofera</taxon>
        <taxon>Serpentes</taxon>
        <taxon>Colubroidea</taxon>
        <taxon>Viperidae</taxon>
        <taxon>Crotalinae</taxon>
        <taxon>Crotalus</taxon>
    </lineage>
</organism>
<dbReference type="Pfam" id="PF02023">
    <property type="entry name" value="SCAN"/>
    <property type="match status" value="1"/>
</dbReference>